<proteinExistence type="predicted"/>
<feature type="transmembrane region" description="Helical" evidence="1">
    <location>
        <begin position="125"/>
        <end position="145"/>
    </location>
</feature>
<organism evidence="2 3">
    <name type="scientific">Fictibacillus arsenicus</name>
    <dbReference type="NCBI Taxonomy" id="255247"/>
    <lineage>
        <taxon>Bacteria</taxon>
        <taxon>Bacillati</taxon>
        <taxon>Bacillota</taxon>
        <taxon>Bacilli</taxon>
        <taxon>Bacillales</taxon>
        <taxon>Fictibacillaceae</taxon>
        <taxon>Fictibacillus</taxon>
    </lineage>
</organism>
<keyword evidence="1" id="KW-1133">Transmembrane helix</keyword>
<feature type="transmembrane region" description="Helical" evidence="1">
    <location>
        <begin position="94"/>
        <end position="113"/>
    </location>
</feature>
<keyword evidence="1" id="KW-0812">Transmembrane</keyword>
<feature type="transmembrane region" description="Helical" evidence="1">
    <location>
        <begin position="6"/>
        <end position="22"/>
    </location>
</feature>
<dbReference type="InterPro" id="IPR058247">
    <property type="entry name" value="DUF1453"/>
</dbReference>
<evidence type="ECO:0000256" key="1">
    <source>
        <dbReference type="SAM" id="Phobius"/>
    </source>
</evidence>
<dbReference type="InterPro" id="IPR031306">
    <property type="entry name" value="CcdC"/>
</dbReference>
<evidence type="ECO:0000313" key="3">
    <source>
        <dbReference type="Proteomes" id="UP000188597"/>
    </source>
</evidence>
<gene>
    <name evidence="2" type="ORF">UN64_15915</name>
</gene>
<dbReference type="Proteomes" id="UP000188597">
    <property type="component" value="Unassembled WGS sequence"/>
</dbReference>
<sequence length="154" mass="17689">MFFIASTCFAIIMAVIIFNFRMRETREPVTSKKIIIPPLAMSTGFLQFVFPAFHITWIEAGEAFLVGIMFSIFLIMTSKFEIKGDHVYLVRSKAFIFIIIGLFAIRLGLKWYIGSSVSIFETSSLFFIVAFGMILPWRLAMLFLFKKKKSEIAL</sequence>
<dbReference type="RefSeq" id="WP_077364533.1">
    <property type="nucleotide sequence ID" value="NZ_MQMF01000003.1"/>
</dbReference>
<comment type="caution">
    <text evidence="2">The sequence shown here is derived from an EMBL/GenBank/DDBJ whole genome shotgun (WGS) entry which is preliminary data.</text>
</comment>
<dbReference type="PANTHER" id="PTHR39164">
    <property type="entry name" value="PROTEIN CCDC"/>
    <property type="match status" value="1"/>
</dbReference>
<dbReference type="PIRSF" id="PIRSF021441">
    <property type="entry name" value="DUF1453"/>
    <property type="match status" value="1"/>
</dbReference>
<protein>
    <recommendedName>
        <fullName evidence="4">Cytochrome c biogenesis protein CcdC</fullName>
    </recommendedName>
</protein>
<reference evidence="2 3" key="1">
    <citation type="submission" date="2016-11" db="EMBL/GenBank/DDBJ databases">
        <authorList>
            <person name="Jaros S."/>
            <person name="Januszkiewicz K."/>
            <person name="Wedrychowicz H."/>
        </authorList>
    </citation>
    <scope>NUCLEOTIDE SEQUENCE [LARGE SCALE GENOMIC DNA]</scope>
    <source>
        <strain evidence="2 3">Con a/3</strain>
    </source>
</reference>
<dbReference type="AlphaFoldDB" id="A0A1V3G5W9"/>
<dbReference type="OrthoDB" id="120091at2"/>
<dbReference type="Pfam" id="PF07301">
    <property type="entry name" value="DUF1453"/>
    <property type="match status" value="1"/>
</dbReference>
<dbReference type="PANTHER" id="PTHR39164:SF1">
    <property type="entry name" value="PROTEIN CCDC"/>
    <property type="match status" value="1"/>
</dbReference>
<evidence type="ECO:0008006" key="4">
    <source>
        <dbReference type="Google" id="ProtNLM"/>
    </source>
</evidence>
<dbReference type="EMBL" id="MQMF01000003">
    <property type="protein sequence ID" value="OOE10830.1"/>
    <property type="molecule type" value="Genomic_DNA"/>
</dbReference>
<keyword evidence="1" id="KW-0472">Membrane</keyword>
<accession>A0A1V3G5W9</accession>
<evidence type="ECO:0000313" key="2">
    <source>
        <dbReference type="EMBL" id="OOE10830.1"/>
    </source>
</evidence>
<feature type="transmembrane region" description="Helical" evidence="1">
    <location>
        <begin position="63"/>
        <end position="82"/>
    </location>
</feature>
<name>A0A1V3G5W9_9BACL</name>